<evidence type="ECO:0000313" key="9">
    <source>
        <dbReference type="EMBL" id="APJ02768.1"/>
    </source>
</evidence>
<evidence type="ECO:0000256" key="5">
    <source>
        <dbReference type="ARBA" id="ARBA00023004"/>
    </source>
</evidence>
<dbReference type="GO" id="GO:0016714">
    <property type="term" value="F:oxidoreductase activity, acting on paired donors, with incorporation or reduction of molecular oxygen, reduced pteridine as one donor, and incorporation of one atom of oxygen"/>
    <property type="evidence" value="ECO:0007669"/>
    <property type="project" value="InterPro"/>
</dbReference>
<proteinExistence type="inferred from homology"/>
<evidence type="ECO:0000256" key="2">
    <source>
        <dbReference type="ARBA" id="ARBA00009712"/>
    </source>
</evidence>
<keyword evidence="4" id="KW-0560">Oxidoreductase</keyword>
<evidence type="ECO:0000313" key="10">
    <source>
        <dbReference type="Proteomes" id="UP000184731"/>
    </source>
</evidence>
<name>A0A1L4CXU6_9BACT</name>
<evidence type="ECO:0000256" key="3">
    <source>
        <dbReference type="ARBA" id="ARBA00022723"/>
    </source>
</evidence>
<dbReference type="PROSITE" id="PS51410">
    <property type="entry name" value="BH4_AAA_HYDROXYL_2"/>
    <property type="match status" value="1"/>
</dbReference>
<sequence>MNKLNSIGLSIPEKNFIVDIEHKVMFNPISFSPSKEGAIGDEIISPKYSEINNYTWKKLFYNQFNCIKNDVCDEFINGINLLNIDRKKIPKLSSVSKKLKSITNWEIMRVEGLVYPRYFFELLANKLFPCTDFIRDISELNYIRSPDIFHDQFGHLPLISDHKFANFFHLFGLAGTKAKNDEEIEWFNRIYWYTAEFGIMKNKIENSSKKIYGAGLISSKSEFMNFYSNNIEVFHLDIDYMAKNTIVDINDFQKYFFEIESFEELEYKFTNWATKNEFL</sequence>
<keyword evidence="10" id="KW-1185">Reference proteome</keyword>
<dbReference type="InterPro" id="IPR036329">
    <property type="entry name" value="Aro-AA_hydroxylase_C_sf"/>
</dbReference>
<evidence type="ECO:0000259" key="8">
    <source>
        <dbReference type="PROSITE" id="PS51410"/>
    </source>
</evidence>
<feature type="binding site" evidence="7">
    <location>
        <position position="155"/>
    </location>
    <ligand>
        <name>Fe cation</name>
        <dbReference type="ChEBI" id="CHEBI:24875"/>
    </ligand>
</feature>
<reference evidence="9 10" key="1">
    <citation type="submission" date="2016-10" db="EMBL/GenBank/DDBJ databases">
        <title>Silvanigrella aquatica sp. nov., isolated from a freshwater lake located in the Black Forest, Germany, description of Silvanigrellaceae fam. nov., Silvanigrellales ord. nov., reclassification of the order Bdellovibrionales in the class Oligoflexia, reclassification of the families Bacteriovoracaceae and Halobacteriovoraceae in the new order Bacteriovoracales ord. nov., and reclassification of the family Pseudobacteriovoracaceae in the order Oligoflexiales.</title>
        <authorList>
            <person name="Hahn M.W."/>
            <person name="Schmidt J."/>
            <person name="Koll U."/>
            <person name="Rohde M."/>
            <person name="Verbag S."/>
            <person name="Pitt A."/>
            <person name="Nakai R."/>
            <person name="Naganuma T."/>
            <person name="Lang E."/>
        </authorList>
    </citation>
    <scope>NUCLEOTIDE SEQUENCE [LARGE SCALE GENOMIC DNA]</scope>
    <source>
        <strain evidence="9 10">MWH-Nonnen-W8red</strain>
    </source>
</reference>
<evidence type="ECO:0000256" key="6">
    <source>
        <dbReference type="ARBA" id="ARBA00023033"/>
    </source>
</evidence>
<dbReference type="Proteomes" id="UP000184731">
    <property type="component" value="Chromosome"/>
</dbReference>
<dbReference type="PANTHER" id="PTHR11473:SF24">
    <property type="entry name" value="PHENYLALANINE-4-HYDROXYLASE"/>
    <property type="match status" value="1"/>
</dbReference>
<dbReference type="PRINTS" id="PR00372">
    <property type="entry name" value="FYWHYDRXLASE"/>
</dbReference>
<dbReference type="OrthoDB" id="5287525at2"/>
<dbReference type="InterPro" id="IPR036951">
    <property type="entry name" value="ArAA_hydroxylase_sf"/>
</dbReference>
<dbReference type="InterPro" id="IPR001273">
    <property type="entry name" value="ArAA_hydroxylase"/>
</dbReference>
<evidence type="ECO:0000256" key="1">
    <source>
        <dbReference type="ARBA" id="ARBA00001954"/>
    </source>
</evidence>
<accession>A0A1L4CXU6</accession>
<comment type="cofactor">
    <cofactor evidence="1 7">
        <name>Fe(2+)</name>
        <dbReference type="ChEBI" id="CHEBI:29033"/>
    </cofactor>
</comment>
<dbReference type="KEGG" id="saqi:AXG55_02040"/>
<organism evidence="9 10">
    <name type="scientific">Silvanigrella aquatica</name>
    <dbReference type="NCBI Taxonomy" id="1915309"/>
    <lineage>
        <taxon>Bacteria</taxon>
        <taxon>Pseudomonadati</taxon>
        <taxon>Bdellovibrionota</taxon>
        <taxon>Oligoflexia</taxon>
        <taxon>Silvanigrellales</taxon>
        <taxon>Silvanigrellaceae</taxon>
        <taxon>Silvanigrella</taxon>
    </lineage>
</organism>
<comment type="similarity">
    <text evidence="2">Belongs to the biopterin-dependent aromatic amino acid hydroxylase family.</text>
</comment>
<dbReference type="InterPro" id="IPR019774">
    <property type="entry name" value="Aromatic-AA_hydroxylase_C"/>
</dbReference>
<feature type="binding site" evidence="7">
    <location>
        <position position="150"/>
    </location>
    <ligand>
        <name>Fe cation</name>
        <dbReference type="ChEBI" id="CHEBI:24875"/>
    </ligand>
</feature>
<feature type="domain" description="Biopterin-dependent aromatic amino acid hydroxylase family profile" evidence="8">
    <location>
        <begin position="1"/>
        <end position="279"/>
    </location>
</feature>
<keyword evidence="3 7" id="KW-0479">Metal-binding</keyword>
<evidence type="ECO:0000256" key="7">
    <source>
        <dbReference type="PIRSR" id="PIRSR601273-2"/>
    </source>
</evidence>
<dbReference type="STRING" id="1915309.AXG55_02040"/>
<dbReference type="AlphaFoldDB" id="A0A1L4CXU6"/>
<gene>
    <name evidence="9" type="ORF">AXG55_02040</name>
</gene>
<dbReference type="RefSeq" id="WP_148696477.1">
    <property type="nucleotide sequence ID" value="NZ_CP017834.1"/>
</dbReference>
<dbReference type="SUPFAM" id="SSF56534">
    <property type="entry name" value="Aromatic aminoacid monoxygenases, catalytic and oligomerization domains"/>
    <property type="match status" value="1"/>
</dbReference>
<dbReference type="EMBL" id="CP017834">
    <property type="protein sequence ID" value="APJ02768.1"/>
    <property type="molecule type" value="Genomic_DNA"/>
</dbReference>
<dbReference type="Pfam" id="PF00351">
    <property type="entry name" value="Biopterin_H"/>
    <property type="match status" value="1"/>
</dbReference>
<keyword evidence="5 7" id="KW-0408">Iron</keyword>
<keyword evidence="6" id="KW-0503">Monooxygenase</keyword>
<feature type="binding site" evidence="7">
    <location>
        <position position="196"/>
    </location>
    <ligand>
        <name>Fe cation</name>
        <dbReference type="ChEBI" id="CHEBI:24875"/>
    </ligand>
</feature>
<protein>
    <recommendedName>
        <fullName evidence="8">Biopterin-dependent aromatic amino acid hydroxylase family profile domain-containing protein</fullName>
    </recommendedName>
</protein>
<evidence type="ECO:0000256" key="4">
    <source>
        <dbReference type="ARBA" id="ARBA00023002"/>
    </source>
</evidence>
<dbReference type="Gene3D" id="1.10.800.10">
    <property type="entry name" value="Aromatic amino acid hydroxylase"/>
    <property type="match status" value="1"/>
</dbReference>
<dbReference type="GO" id="GO:0009072">
    <property type="term" value="P:aromatic amino acid metabolic process"/>
    <property type="evidence" value="ECO:0007669"/>
    <property type="project" value="InterPro"/>
</dbReference>
<dbReference type="GO" id="GO:0005506">
    <property type="term" value="F:iron ion binding"/>
    <property type="evidence" value="ECO:0007669"/>
    <property type="project" value="InterPro"/>
</dbReference>
<dbReference type="PANTHER" id="PTHR11473">
    <property type="entry name" value="AROMATIC AMINO ACID HYDROXYLASE"/>
    <property type="match status" value="1"/>
</dbReference>